<evidence type="ECO:0000256" key="6">
    <source>
        <dbReference type="ARBA" id="ARBA00023136"/>
    </source>
</evidence>
<dbReference type="SUPFAM" id="SSF49464">
    <property type="entry name" value="Carboxypeptidase regulatory domain-like"/>
    <property type="match status" value="1"/>
</dbReference>
<comment type="subcellular location">
    <subcellularLocation>
        <location evidence="1 8">Cell outer membrane</location>
        <topology evidence="1 8">Multi-pass membrane protein</topology>
    </subcellularLocation>
</comment>
<evidence type="ECO:0000313" key="12">
    <source>
        <dbReference type="EMBL" id="MET6996335.1"/>
    </source>
</evidence>
<dbReference type="PROSITE" id="PS52016">
    <property type="entry name" value="TONB_DEPENDENT_REC_3"/>
    <property type="match status" value="1"/>
</dbReference>
<name>A0ABV2T1U5_9BACT</name>
<dbReference type="NCBIfam" id="TIGR04057">
    <property type="entry name" value="SusC_RagA_signa"/>
    <property type="match status" value="1"/>
</dbReference>
<dbReference type="InterPro" id="IPR000531">
    <property type="entry name" value="Beta-barrel_TonB"/>
</dbReference>
<dbReference type="InterPro" id="IPR036942">
    <property type="entry name" value="Beta-barrel_TonB_sf"/>
</dbReference>
<protein>
    <submittedName>
        <fullName evidence="12">TonB-dependent receptor</fullName>
    </submittedName>
</protein>
<evidence type="ECO:0000256" key="3">
    <source>
        <dbReference type="ARBA" id="ARBA00022452"/>
    </source>
</evidence>
<dbReference type="InterPro" id="IPR008969">
    <property type="entry name" value="CarboxyPept-like_regulatory"/>
</dbReference>
<keyword evidence="7 8" id="KW-0998">Cell outer membrane</keyword>
<comment type="caution">
    <text evidence="12">The sequence shown here is derived from an EMBL/GenBank/DDBJ whole genome shotgun (WGS) entry which is preliminary data.</text>
</comment>
<feature type="domain" description="TonB-dependent receptor-like beta-barrel" evidence="10">
    <location>
        <begin position="590"/>
        <end position="1096"/>
    </location>
</feature>
<evidence type="ECO:0000256" key="4">
    <source>
        <dbReference type="ARBA" id="ARBA00022692"/>
    </source>
</evidence>
<dbReference type="InterPro" id="IPR023996">
    <property type="entry name" value="TonB-dep_OMP_SusC/RagA"/>
</dbReference>
<gene>
    <name evidence="12" type="ORF">ABR189_03110</name>
</gene>
<evidence type="ECO:0000313" key="13">
    <source>
        <dbReference type="Proteomes" id="UP001549749"/>
    </source>
</evidence>
<keyword evidence="3 8" id="KW-1134">Transmembrane beta strand</keyword>
<dbReference type="Pfam" id="PF07715">
    <property type="entry name" value="Plug"/>
    <property type="match status" value="1"/>
</dbReference>
<organism evidence="12 13">
    <name type="scientific">Chitinophaga defluvii</name>
    <dbReference type="NCBI Taxonomy" id="3163343"/>
    <lineage>
        <taxon>Bacteria</taxon>
        <taxon>Pseudomonadati</taxon>
        <taxon>Bacteroidota</taxon>
        <taxon>Chitinophagia</taxon>
        <taxon>Chitinophagales</taxon>
        <taxon>Chitinophagaceae</taxon>
        <taxon>Chitinophaga</taxon>
    </lineage>
</organism>
<evidence type="ECO:0000256" key="8">
    <source>
        <dbReference type="PROSITE-ProRule" id="PRU01360"/>
    </source>
</evidence>
<dbReference type="InterPro" id="IPR023997">
    <property type="entry name" value="TonB-dep_OMP_SusC/RagA_CS"/>
</dbReference>
<dbReference type="Gene3D" id="2.60.40.1120">
    <property type="entry name" value="Carboxypeptidase-like, regulatory domain"/>
    <property type="match status" value="1"/>
</dbReference>
<dbReference type="InterPro" id="IPR039426">
    <property type="entry name" value="TonB-dep_rcpt-like"/>
</dbReference>
<dbReference type="Proteomes" id="UP001549749">
    <property type="component" value="Unassembled WGS sequence"/>
</dbReference>
<keyword evidence="4 8" id="KW-0812">Transmembrane</keyword>
<dbReference type="RefSeq" id="WP_354658981.1">
    <property type="nucleotide sequence ID" value="NZ_JBEXAC010000001.1"/>
</dbReference>
<evidence type="ECO:0000259" key="11">
    <source>
        <dbReference type="Pfam" id="PF07715"/>
    </source>
</evidence>
<keyword evidence="5 9" id="KW-0798">TonB box</keyword>
<dbReference type="Gene3D" id="2.170.130.10">
    <property type="entry name" value="TonB-dependent receptor, plug domain"/>
    <property type="match status" value="1"/>
</dbReference>
<sequence>MQLTVLWKYLLQARWFPNAQTLLRMKLTVVLLLAATLQVSASVYAQRISLSVKEVPLETVFRDIRTQTGYLFLYSRKMLDNTGKVSLQVKGATLEEVLKLSLKDQPLAYTIVDKNIIIRRTEEPLSVPIATTITGKVSDASGQPLIGATVKVKNSKTGTGTDVNGKYTIEAAEDDVLVFSFIGYQTKEVPVAGKPVIDVILQAAESNLDQVVVVGYGTQKKVNLTGAIETLDLDDIKSRPLSNSSAALQGKVAGAFISQNSGQPGYDNAQIRIRGIGTFNNASPLVIIDGIDASLNDVNPKDIATISVLKDAASAAIYGNRAANGVILITTKRGKVDKLNVEYTGYYASQQVTSMPKVLQGLDYLELKAAAYKNTNGRSPTWYTDQYMDNFRNNVDPIMFPLDVNWVSALFKPAAMMDHYVSVSGGSKNFQHATSIGYLNQDGIAIGNNTKKLTFRSNLSSHFWEDRLRINIQVSGHEQTIDDLVDGMSSAIYAAYVAPPTIRLEIPGVGYSNFGYSYGAKAAGGMNKIKSGPINLRGAVALNVVKGLEVNVSYGIYKSFSEQKIFRPTVQLMALNDDGSVVLPTPRVSDLSLSRYDAITKTFNVYTNYSKSIRGGHNVSAMVGFESREFSDADHSLSRTNLSVNIPQFGFGDPTTQLNNSGASSLAWLSEFTRLGYNYKGKYLLETNLRYDGSSRFEKKWGLFPSVSAGWRISEEPFMKRHLGIINNLKFRTSWGRLGNESIGQSYAASDELNLNLLMNFNNQLVSAGGVTKLANRNTSWETAEQYNWGLDFDVLNSKFSGSVDYFIKHTYDILMQIPVSSTLGLSTTPFQNVGKMKNQGVEMNLKYNGNIGPIGMTAAVMASHVKNRVSDLAGRNPIINGDLIWKEGYAYNSFYGYQTEGIYQSKDEINHHLISKTKDGDPVNAYAGLIAVPGDIRFKDQITEDTNGDGIPDSRDGIINEKDKVLMGKSYPDWTFSTTFAFDWKGVDLSLFFQGVYGINSLNQGMVTAPFLGGEANTGAWYKDGWTEANPSKTIQRVYSDPSRFSIVSDYYMEDASYLRLKNVELGYTLPALWLRKVGLNTGSSSVRIYGNIQNAITWTKMRFGFDPEKPSTIVNTLQYPQTRIYSMGVNVKF</sequence>
<dbReference type="EMBL" id="JBEXAC010000001">
    <property type="protein sequence ID" value="MET6996335.1"/>
    <property type="molecule type" value="Genomic_DNA"/>
</dbReference>
<dbReference type="InterPro" id="IPR037066">
    <property type="entry name" value="Plug_dom_sf"/>
</dbReference>
<evidence type="ECO:0000256" key="5">
    <source>
        <dbReference type="ARBA" id="ARBA00023077"/>
    </source>
</evidence>
<dbReference type="SUPFAM" id="SSF56935">
    <property type="entry name" value="Porins"/>
    <property type="match status" value="1"/>
</dbReference>
<evidence type="ECO:0000256" key="1">
    <source>
        <dbReference type="ARBA" id="ARBA00004571"/>
    </source>
</evidence>
<evidence type="ECO:0000256" key="7">
    <source>
        <dbReference type="ARBA" id="ARBA00023237"/>
    </source>
</evidence>
<dbReference type="NCBIfam" id="TIGR04056">
    <property type="entry name" value="OMP_RagA_SusC"/>
    <property type="match status" value="1"/>
</dbReference>
<reference evidence="12 13" key="1">
    <citation type="submission" date="2024-06" db="EMBL/GenBank/DDBJ databases">
        <title>Chitinophaga defluvii sp. nov., isolated from municipal sewage.</title>
        <authorList>
            <person name="Zhang L."/>
        </authorList>
    </citation>
    <scope>NUCLEOTIDE SEQUENCE [LARGE SCALE GENOMIC DNA]</scope>
    <source>
        <strain evidence="12 13">H8</strain>
    </source>
</reference>
<evidence type="ECO:0000256" key="9">
    <source>
        <dbReference type="RuleBase" id="RU003357"/>
    </source>
</evidence>
<dbReference type="Pfam" id="PF00593">
    <property type="entry name" value="TonB_dep_Rec_b-barrel"/>
    <property type="match status" value="1"/>
</dbReference>
<evidence type="ECO:0000259" key="10">
    <source>
        <dbReference type="Pfam" id="PF00593"/>
    </source>
</evidence>
<feature type="domain" description="TonB-dependent receptor plug" evidence="11">
    <location>
        <begin position="221"/>
        <end position="326"/>
    </location>
</feature>
<evidence type="ECO:0000256" key="2">
    <source>
        <dbReference type="ARBA" id="ARBA00022448"/>
    </source>
</evidence>
<keyword evidence="2 8" id="KW-0813">Transport</keyword>
<comment type="similarity">
    <text evidence="8 9">Belongs to the TonB-dependent receptor family.</text>
</comment>
<proteinExistence type="inferred from homology"/>
<dbReference type="Pfam" id="PF13715">
    <property type="entry name" value="CarbopepD_reg_2"/>
    <property type="match status" value="1"/>
</dbReference>
<accession>A0ABV2T1U5</accession>
<keyword evidence="13" id="KW-1185">Reference proteome</keyword>
<dbReference type="Gene3D" id="2.40.170.20">
    <property type="entry name" value="TonB-dependent receptor, beta-barrel domain"/>
    <property type="match status" value="1"/>
</dbReference>
<dbReference type="InterPro" id="IPR012910">
    <property type="entry name" value="Plug_dom"/>
</dbReference>
<keyword evidence="6 8" id="KW-0472">Membrane</keyword>
<keyword evidence="12" id="KW-0675">Receptor</keyword>